<proteinExistence type="predicted"/>
<dbReference type="GO" id="GO:0008757">
    <property type="term" value="F:S-adenosylmethionine-dependent methyltransferase activity"/>
    <property type="evidence" value="ECO:0007669"/>
    <property type="project" value="InterPro"/>
</dbReference>
<sequence length="221" mass="23513">MPSSGRSAAPDLRGNAAHPVFARLYAPVRRILDRAGFAARRQRLLAELGGVVVEVGAGDGGNFAHYRAAVTQVVAVEPEPRLRAAAGSAGSRAPVPVVVVAGVAEHLPIVDARADAVVFTLVLCSVNQLDRAVDEAFRVLRPGGRLVLAEHVRAPGRGWARVQDVLDATIWPRISGGCHLGRDPRAALVRGGFEIVSEEPYRLPRRASPVSFHVSLTARKP</sequence>
<comment type="caution">
    <text evidence="2">The sequence shown here is derived from an EMBL/GenBank/DDBJ whole genome shotgun (WGS) entry which is preliminary data.</text>
</comment>
<name>A0A7W5P741_9ACTN</name>
<dbReference type="InterPro" id="IPR029063">
    <property type="entry name" value="SAM-dependent_MTases_sf"/>
</dbReference>
<dbReference type="RefSeq" id="WP_183337928.1">
    <property type="nucleotide sequence ID" value="NZ_JACHZG010000001.1"/>
</dbReference>
<dbReference type="GO" id="GO:0032259">
    <property type="term" value="P:methylation"/>
    <property type="evidence" value="ECO:0007669"/>
    <property type="project" value="UniProtKB-KW"/>
</dbReference>
<organism evidence="2 3">
    <name type="scientific">Microlunatus antarcticus</name>
    <dbReference type="NCBI Taxonomy" id="53388"/>
    <lineage>
        <taxon>Bacteria</taxon>
        <taxon>Bacillati</taxon>
        <taxon>Actinomycetota</taxon>
        <taxon>Actinomycetes</taxon>
        <taxon>Propionibacteriales</taxon>
        <taxon>Propionibacteriaceae</taxon>
        <taxon>Microlunatus</taxon>
    </lineage>
</organism>
<dbReference type="EMBL" id="JACHZG010000001">
    <property type="protein sequence ID" value="MBB3327007.1"/>
    <property type="molecule type" value="Genomic_DNA"/>
</dbReference>
<dbReference type="Gene3D" id="3.40.50.150">
    <property type="entry name" value="Vaccinia Virus protein VP39"/>
    <property type="match status" value="1"/>
</dbReference>
<evidence type="ECO:0000313" key="2">
    <source>
        <dbReference type="EMBL" id="MBB3327007.1"/>
    </source>
</evidence>
<dbReference type="Proteomes" id="UP000565572">
    <property type="component" value="Unassembled WGS sequence"/>
</dbReference>
<gene>
    <name evidence="2" type="ORF">FHX39_001951</name>
</gene>
<dbReference type="AlphaFoldDB" id="A0A7W5P741"/>
<dbReference type="PANTHER" id="PTHR45036">
    <property type="entry name" value="METHYLTRANSFERASE LIKE 7B"/>
    <property type="match status" value="1"/>
</dbReference>
<dbReference type="SUPFAM" id="SSF53335">
    <property type="entry name" value="S-adenosyl-L-methionine-dependent methyltransferases"/>
    <property type="match status" value="1"/>
</dbReference>
<dbReference type="InterPro" id="IPR052356">
    <property type="entry name" value="Thiol_S-MT"/>
</dbReference>
<evidence type="ECO:0000259" key="1">
    <source>
        <dbReference type="Pfam" id="PF08241"/>
    </source>
</evidence>
<keyword evidence="2" id="KW-0830">Ubiquinone</keyword>
<keyword evidence="2" id="KW-0808">Transferase</keyword>
<dbReference type="PANTHER" id="PTHR45036:SF1">
    <property type="entry name" value="METHYLTRANSFERASE LIKE 7A"/>
    <property type="match status" value="1"/>
</dbReference>
<keyword evidence="2" id="KW-0489">Methyltransferase</keyword>
<dbReference type="InterPro" id="IPR013216">
    <property type="entry name" value="Methyltransf_11"/>
</dbReference>
<protein>
    <submittedName>
        <fullName evidence="2">Ubiquinone/menaquinone biosynthesis C-methylase UbiE</fullName>
    </submittedName>
</protein>
<reference evidence="2 3" key="1">
    <citation type="submission" date="2020-08" db="EMBL/GenBank/DDBJ databases">
        <title>Sequencing the genomes of 1000 actinobacteria strains.</title>
        <authorList>
            <person name="Klenk H.-P."/>
        </authorList>
    </citation>
    <scope>NUCLEOTIDE SEQUENCE [LARGE SCALE GENOMIC DNA]</scope>
    <source>
        <strain evidence="2 3">DSM 11053</strain>
    </source>
</reference>
<dbReference type="Pfam" id="PF08241">
    <property type="entry name" value="Methyltransf_11"/>
    <property type="match status" value="1"/>
</dbReference>
<feature type="domain" description="Methyltransferase type 11" evidence="1">
    <location>
        <begin position="53"/>
        <end position="148"/>
    </location>
</feature>
<accession>A0A7W5P741</accession>
<evidence type="ECO:0000313" key="3">
    <source>
        <dbReference type="Proteomes" id="UP000565572"/>
    </source>
</evidence>
<keyword evidence="3" id="KW-1185">Reference proteome</keyword>